<dbReference type="Proteomes" id="UP001150942">
    <property type="component" value="Unassembled WGS sequence"/>
</dbReference>
<evidence type="ECO:0000259" key="10">
    <source>
        <dbReference type="Pfam" id="PF00155"/>
    </source>
</evidence>
<keyword evidence="6" id="KW-0808">Transferase</keyword>
<dbReference type="AlphaFoldDB" id="A0A9W9T4T3"/>
<evidence type="ECO:0000256" key="8">
    <source>
        <dbReference type="ARBA" id="ARBA00051993"/>
    </source>
</evidence>
<dbReference type="EC" id="2.6.1.57" evidence="9"/>
<keyword evidence="5" id="KW-0032">Aminotransferase</keyword>
<dbReference type="GO" id="GO:0009074">
    <property type="term" value="P:aromatic amino acid family catabolic process"/>
    <property type="evidence" value="ECO:0007669"/>
    <property type="project" value="TreeGrafter"/>
</dbReference>
<comment type="similarity">
    <text evidence="3">Belongs to the class-I pyridoxal-phosphate-dependent aminotransferase family.</text>
</comment>
<comment type="subcellular location">
    <subcellularLocation>
        <location evidence="2">Cytoplasm</location>
    </subcellularLocation>
</comment>
<dbReference type="InterPro" id="IPR050859">
    <property type="entry name" value="Class-I_PLP-dep_aminotransf"/>
</dbReference>
<comment type="caution">
    <text evidence="11">The sequence shown here is derived from an EMBL/GenBank/DDBJ whole genome shotgun (WGS) entry which is preliminary data.</text>
</comment>
<reference evidence="11" key="1">
    <citation type="submission" date="2022-11" db="EMBL/GenBank/DDBJ databases">
        <authorList>
            <person name="Petersen C."/>
        </authorList>
    </citation>
    <scope>NUCLEOTIDE SEQUENCE</scope>
    <source>
        <strain evidence="11">IBT 20477</strain>
    </source>
</reference>
<evidence type="ECO:0000313" key="11">
    <source>
        <dbReference type="EMBL" id="KAJ5209524.1"/>
    </source>
</evidence>
<dbReference type="OrthoDB" id="691673at2759"/>
<dbReference type="Gene3D" id="3.40.640.10">
    <property type="entry name" value="Type I PLP-dependent aspartate aminotransferase-like (Major domain)"/>
    <property type="match status" value="1"/>
</dbReference>
<name>A0A9W9T4T3_9EURO</name>
<dbReference type="InterPro" id="IPR015421">
    <property type="entry name" value="PyrdxlP-dep_Trfase_major"/>
</dbReference>
<keyword evidence="12" id="KW-1185">Reference proteome</keyword>
<dbReference type="PANTHER" id="PTHR42790:SF21">
    <property type="entry name" value="AROMATIC_AMINOADIPATE AMINOTRANSFERASE 1"/>
    <property type="match status" value="1"/>
</dbReference>
<dbReference type="SUPFAM" id="SSF53383">
    <property type="entry name" value="PLP-dependent transferases"/>
    <property type="match status" value="1"/>
</dbReference>
<dbReference type="FunFam" id="3.40.640.10:FF:000074">
    <property type="entry name" value="Aromatic amino acid aminotransferase"/>
    <property type="match status" value="1"/>
</dbReference>
<keyword evidence="4" id="KW-0963">Cytoplasm</keyword>
<dbReference type="Pfam" id="PF00155">
    <property type="entry name" value="Aminotran_1_2"/>
    <property type="match status" value="1"/>
</dbReference>
<dbReference type="GO" id="GO:0005737">
    <property type="term" value="C:cytoplasm"/>
    <property type="evidence" value="ECO:0007669"/>
    <property type="project" value="UniProtKB-SubCell"/>
</dbReference>
<dbReference type="GO" id="GO:0030170">
    <property type="term" value="F:pyridoxal phosphate binding"/>
    <property type="evidence" value="ECO:0007669"/>
    <property type="project" value="InterPro"/>
</dbReference>
<dbReference type="GO" id="GO:0019878">
    <property type="term" value="P:lysine biosynthetic process via aminoadipic acid"/>
    <property type="evidence" value="ECO:0007669"/>
    <property type="project" value="TreeGrafter"/>
</dbReference>
<evidence type="ECO:0000256" key="6">
    <source>
        <dbReference type="ARBA" id="ARBA00022679"/>
    </source>
</evidence>
<dbReference type="GO" id="GO:0008793">
    <property type="term" value="F:aromatic-amino-acid transaminase activity"/>
    <property type="evidence" value="ECO:0007669"/>
    <property type="project" value="TreeGrafter"/>
</dbReference>
<organism evidence="11 12">
    <name type="scientific">Penicillium cf. viridicatum</name>
    <dbReference type="NCBI Taxonomy" id="2972119"/>
    <lineage>
        <taxon>Eukaryota</taxon>
        <taxon>Fungi</taxon>
        <taxon>Dikarya</taxon>
        <taxon>Ascomycota</taxon>
        <taxon>Pezizomycotina</taxon>
        <taxon>Eurotiomycetes</taxon>
        <taxon>Eurotiomycetidae</taxon>
        <taxon>Eurotiales</taxon>
        <taxon>Aspergillaceae</taxon>
        <taxon>Penicillium</taxon>
    </lineage>
</organism>
<gene>
    <name evidence="11" type="ORF">N7449_003903</name>
</gene>
<evidence type="ECO:0000256" key="4">
    <source>
        <dbReference type="ARBA" id="ARBA00022490"/>
    </source>
</evidence>
<comment type="cofactor">
    <cofactor evidence="1">
        <name>pyridoxal 5'-phosphate</name>
        <dbReference type="ChEBI" id="CHEBI:597326"/>
    </cofactor>
</comment>
<protein>
    <recommendedName>
        <fullName evidence="9">aromatic-amino-acid transaminase</fullName>
        <ecNumber evidence="9">2.6.1.57</ecNumber>
    </recommendedName>
</protein>
<evidence type="ECO:0000256" key="3">
    <source>
        <dbReference type="ARBA" id="ARBA00007441"/>
    </source>
</evidence>
<evidence type="ECO:0000256" key="2">
    <source>
        <dbReference type="ARBA" id="ARBA00004496"/>
    </source>
</evidence>
<accession>A0A9W9T4T3</accession>
<dbReference type="GO" id="GO:0047536">
    <property type="term" value="F:2-aminoadipate transaminase activity"/>
    <property type="evidence" value="ECO:0007669"/>
    <property type="project" value="TreeGrafter"/>
</dbReference>
<keyword evidence="7" id="KW-0663">Pyridoxal phosphate</keyword>
<evidence type="ECO:0000256" key="9">
    <source>
        <dbReference type="ARBA" id="ARBA00067014"/>
    </source>
</evidence>
<evidence type="ECO:0000313" key="12">
    <source>
        <dbReference type="Proteomes" id="UP001150942"/>
    </source>
</evidence>
<reference evidence="11" key="2">
    <citation type="journal article" date="2023" name="IMA Fungus">
        <title>Comparative genomic study of the Penicillium genus elucidates a diverse pangenome and 15 lateral gene transfer events.</title>
        <authorList>
            <person name="Petersen C."/>
            <person name="Sorensen T."/>
            <person name="Nielsen M.R."/>
            <person name="Sondergaard T.E."/>
            <person name="Sorensen J.L."/>
            <person name="Fitzpatrick D.A."/>
            <person name="Frisvad J.C."/>
            <person name="Nielsen K.L."/>
        </authorList>
    </citation>
    <scope>NUCLEOTIDE SEQUENCE</scope>
    <source>
        <strain evidence="11">IBT 20477</strain>
    </source>
</reference>
<dbReference type="EMBL" id="JAPQKQ010000002">
    <property type="protein sequence ID" value="KAJ5209524.1"/>
    <property type="molecule type" value="Genomic_DNA"/>
</dbReference>
<dbReference type="PANTHER" id="PTHR42790">
    <property type="entry name" value="AMINOTRANSFERASE"/>
    <property type="match status" value="1"/>
</dbReference>
<comment type="catalytic activity">
    <reaction evidence="8">
        <text>an aromatic L-alpha-amino acid + 2-oxoglutarate = an aromatic oxo-acid + L-glutamate</text>
        <dbReference type="Rhea" id="RHEA:17533"/>
        <dbReference type="ChEBI" id="CHEBI:16810"/>
        <dbReference type="ChEBI" id="CHEBI:29985"/>
        <dbReference type="ChEBI" id="CHEBI:73309"/>
        <dbReference type="ChEBI" id="CHEBI:84824"/>
        <dbReference type="EC" id="2.6.1.57"/>
    </reaction>
</comment>
<evidence type="ECO:0000256" key="5">
    <source>
        <dbReference type="ARBA" id="ARBA00022576"/>
    </source>
</evidence>
<proteinExistence type="inferred from homology"/>
<evidence type="ECO:0000256" key="7">
    <source>
        <dbReference type="ARBA" id="ARBA00022898"/>
    </source>
</evidence>
<dbReference type="CDD" id="cd00609">
    <property type="entry name" value="AAT_like"/>
    <property type="match status" value="1"/>
</dbReference>
<evidence type="ECO:0000256" key="1">
    <source>
        <dbReference type="ARBA" id="ARBA00001933"/>
    </source>
</evidence>
<feature type="domain" description="Aminotransferase class I/classII large" evidence="10">
    <location>
        <begin position="267"/>
        <end position="588"/>
    </location>
</feature>
<dbReference type="GO" id="GO:0006571">
    <property type="term" value="P:tyrosine biosynthetic process"/>
    <property type="evidence" value="ECO:0007669"/>
    <property type="project" value="TreeGrafter"/>
</dbReference>
<dbReference type="InterPro" id="IPR015424">
    <property type="entry name" value="PyrdxlP-dep_Trfase"/>
</dbReference>
<sequence length="598" mass="66176">MSHVVRRKFSGWRDINFRSAFAEPSVTPWTYQANTTIKLIYRTPANLIYQSPLRIPPPHTPPIPHPPIPHSTFTLLPNMSPPAPLDVNLVGVTDTSAVPIPEPLAVNGVSAWREKTAKVPTGIAAASNSDMFKSPICYTKPKAKQFEHRFSLEAKSRKSSTLKGAARYLKNPGLISLGGGLPSPEYFPIEHLDIKVPTAPGFSPEATRESGTVLRAGKHDIQEGTSTYDLEIALNYGQATGAAPLLRFVTEHTEIIHSPPYSDWQCTLTAGSTYAWDTALRVFCERGDYILMEEYTFASAAETAFPLGIKAVGIPMDEQGLIPEGMDEILSNWDVAARGARKPYVLYTIPTGQNPTGATQSAERRQAVYKVAQKHDLIIWRCLPSASPSTHEEFIKSLVASFLSMDTDGRVVRLESFSKVISPGSRVGWIVASEQITERFTRTFEVSSQNPSGISQLALFKLLDEHWGHAGYLDWLINLRMSYTARRDSLVHACEKHLPREIAHWEAPAAGMFHWIEIDWRKHPGVAAGKTHAAIEEEIFLSAVNEGVLVSRGSWFKPDHDVAEKKMFFRATFAAASSEKIDEAISRFAGSLRAQFGL</sequence>
<dbReference type="InterPro" id="IPR004839">
    <property type="entry name" value="Aminotransferase_I/II_large"/>
</dbReference>